<dbReference type="PROSITE" id="PS50949">
    <property type="entry name" value="HTH_GNTR"/>
    <property type="match status" value="1"/>
</dbReference>
<reference evidence="5 6" key="1">
    <citation type="submission" date="2018-09" db="EMBL/GenBank/DDBJ databases">
        <title>Genome comparison of Alicycliphilus sp. BQ1, a polyurethanolytic bacterium, with its closest phylogenetic relatives Alicycliphilus denitrificans BC and K601, unable to attack polyurethane.</title>
        <authorList>
            <person name="Loza-Tavera H."/>
            <person name="Lozano L."/>
            <person name="Cevallos M."/>
            <person name="Maya-Lucas O."/>
            <person name="Garcia-Mena J."/>
            <person name="Hernandez J."/>
        </authorList>
    </citation>
    <scope>NUCLEOTIDE SEQUENCE [LARGE SCALE GENOMIC DNA]</scope>
    <source>
        <strain evidence="5 6">BQ1</strain>
    </source>
</reference>
<evidence type="ECO:0000256" key="1">
    <source>
        <dbReference type="ARBA" id="ARBA00023015"/>
    </source>
</evidence>
<keyword evidence="3" id="KW-0804">Transcription</keyword>
<keyword evidence="1" id="KW-0805">Transcription regulation</keyword>
<evidence type="ECO:0000313" key="6">
    <source>
        <dbReference type="Proteomes" id="UP000216225"/>
    </source>
</evidence>
<dbReference type="CDD" id="cd07377">
    <property type="entry name" value="WHTH_GntR"/>
    <property type="match status" value="1"/>
</dbReference>
<gene>
    <name evidence="5" type="ORF">CE154_017810</name>
</gene>
<dbReference type="Pfam" id="PF07729">
    <property type="entry name" value="FCD"/>
    <property type="match status" value="1"/>
</dbReference>
<dbReference type="GO" id="GO:0003677">
    <property type="term" value="F:DNA binding"/>
    <property type="evidence" value="ECO:0007669"/>
    <property type="project" value="UniProtKB-KW"/>
</dbReference>
<dbReference type="InterPro" id="IPR011711">
    <property type="entry name" value="GntR_C"/>
</dbReference>
<dbReference type="PANTHER" id="PTHR43537">
    <property type="entry name" value="TRANSCRIPTIONAL REGULATOR, GNTR FAMILY"/>
    <property type="match status" value="1"/>
</dbReference>
<dbReference type="PRINTS" id="PR00035">
    <property type="entry name" value="HTHGNTR"/>
</dbReference>
<dbReference type="Gene3D" id="1.10.10.10">
    <property type="entry name" value="Winged helix-like DNA-binding domain superfamily/Winged helix DNA-binding domain"/>
    <property type="match status" value="1"/>
</dbReference>
<dbReference type="SMART" id="SM00345">
    <property type="entry name" value="HTH_GNTR"/>
    <property type="match status" value="1"/>
</dbReference>
<dbReference type="AlphaFoldDB" id="A0A3R7HM98"/>
<dbReference type="SUPFAM" id="SSF46785">
    <property type="entry name" value="Winged helix' DNA-binding domain"/>
    <property type="match status" value="1"/>
</dbReference>
<dbReference type="PANTHER" id="PTHR43537:SF44">
    <property type="entry name" value="GNTR FAMILY REGULATORY PROTEIN"/>
    <property type="match status" value="1"/>
</dbReference>
<dbReference type="InterPro" id="IPR036388">
    <property type="entry name" value="WH-like_DNA-bd_sf"/>
</dbReference>
<protein>
    <submittedName>
        <fullName evidence="5">FadR family transcriptional regulator</fullName>
    </submittedName>
</protein>
<dbReference type="EMBL" id="NKDB02000004">
    <property type="protein sequence ID" value="RKJ94984.1"/>
    <property type="molecule type" value="Genomic_DNA"/>
</dbReference>
<dbReference type="SMART" id="SM00895">
    <property type="entry name" value="FCD"/>
    <property type="match status" value="1"/>
</dbReference>
<evidence type="ECO:0000259" key="4">
    <source>
        <dbReference type="PROSITE" id="PS50949"/>
    </source>
</evidence>
<dbReference type="InterPro" id="IPR036390">
    <property type="entry name" value="WH_DNA-bd_sf"/>
</dbReference>
<comment type="caution">
    <text evidence="5">The sequence shown here is derived from an EMBL/GenBank/DDBJ whole genome shotgun (WGS) entry which is preliminary data.</text>
</comment>
<dbReference type="Gene3D" id="1.20.120.530">
    <property type="entry name" value="GntR ligand-binding domain-like"/>
    <property type="match status" value="1"/>
</dbReference>
<sequence length="250" mass="28115">MALLHSVAAPDGSKTGIAQADGRHLPDEIAATINAQVQRGELTPGDRLPSERELCELYGVSRSVVREALSQLKSDRIIETRRGSGAYVLERDQRQSFRMQEVAIDERESLSLMMELIVTVEVAATRLAAMRRTPEDLKMIRRALIGMEYEIANDRLGDDQDFAFHQAIVEATHNPHFIALSSHLEQVARKVIRQARTNTRHQHIELIEAVQEEHQAIFDAIKTSDPDAAARAAENHLHNAAQRLDMYLKN</sequence>
<organism evidence="5 6">
    <name type="scientific">Alicycliphilus denitrificans</name>
    <dbReference type="NCBI Taxonomy" id="179636"/>
    <lineage>
        <taxon>Bacteria</taxon>
        <taxon>Pseudomonadati</taxon>
        <taxon>Pseudomonadota</taxon>
        <taxon>Betaproteobacteria</taxon>
        <taxon>Burkholderiales</taxon>
        <taxon>Comamonadaceae</taxon>
        <taxon>Alicycliphilus</taxon>
    </lineage>
</organism>
<dbReference type="GO" id="GO:0003700">
    <property type="term" value="F:DNA-binding transcription factor activity"/>
    <property type="evidence" value="ECO:0007669"/>
    <property type="project" value="InterPro"/>
</dbReference>
<dbReference type="InterPro" id="IPR000524">
    <property type="entry name" value="Tscrpt_reg_HTH_GntR"/>
</dbReference>
<dbReference type="Proteomes" id="UP000216225">
    <property type="component" value="Unassembled WGS sequence"/>
</dbReference>
<dbReference type="RefSeq" id="WP_094437496.1">
    <property type="nucleotide sequence ID" value="NZ_AP024172.1"/>
</dbReference>
<accession>A0A3R7HM98</accession>
<dbReference type="SUPFAM" id="SSF48008">
    <property type="entry name" value="GntR ligand-binding domain-like"/>
    <property type="match status" value="1"/>
</dbReference>
<proteinExistence type="predicted"/>
<dbReference type="InterPro" id="IPR008920">
    <property type="entry name" value="TF_FadR/GntR_C"/>
</dbReference>
<evidence type="ECO:0000313" key="5">
    <source>
        <dbReference type="EMBL" id="RKJ94984.1"/>
    </source>
</evidence>
<keyword evidence="2" id="KW-0238">DNA-binding</keyword>
<name>A0A3R7HM98_9BURK</name>
<feature type="domain" description="HTH gntR-type" evidence="4">
    <location>
        <begin position="23"/>
        <end position="91"/>
    </location>
</feature>
<dbReference type="Pfam" id="PF00392">
    <property type="entry name" value="GntR"/>
    <property type="match status" value="1"/>
</dbReference>
<evidence type="ECO:0000256" key="2">
    <source>
        <dbReference type="ARBA" id="ARBA00023125"/>
    </source>
</evidence>
<evidence type="ECO:0000256" key="3">
    <source>
        <dbReference type="ARBA" id="ARBA00023163"/>
    </source>
</evidence>